<comment type="subcellular location">
    <subcellularLocation>
        <location evidence="1">Membrane</location>
        <topology evidence="1">Multi-pass membrane protein</topology>
    </subcellularLocation>
</comment>
<accession>A0A0K9NK75</accession>
<dbReference type="STRING" id="29655.A0A0K9NK75"/>
<feature type="transmembrane region" description="Helical" evidence="5">
    <location>
        <begin position="232"/>
        <end position="251"/>
    </location>
</feature>
<keyword evidence="3 5" id="KW-1133">Transmembrane helix</keyword>
<protein>
    <submittedName>
        <fullName evidence="7">ATP synthase protein I</fullName>
    </submittedName>
</protein>
<evidence type="ECO:0000256" key="1">
    <source>
        <dbReference type="ARBA" id="ARBA00004141"/>
    </source>
</evidence>
<evidence type="ECO:0000256" key="5">
    <source>
        <dbReference type="SAM" id="Phobius"/>
    </source>
</evidence>
<dbReference type="OMA" id="YWGGDDE"/>
<dbReference type="PANTHER" id="PTHR34118">
    <property type="entry name" value="NF-KAPPA-B INHIBITOR-LIKE PROTEIN-RELATED"/>
    <property type="match status" value="1"/>
</dbReference>
<dbReference type="EMBL" id="LFYR01002109">
    <property type="protein sequence ID" value="KMZ57156.1"/>
    <property type="molecule type" value="Genomic_DNA"/>
</dbReference>
<dbReference type="OrthoDB" id="3700at2759"/>
<keyword evidence="8" id="KW-1185">Reference proteome</keyword>
<evidence type="ECO:0000259" key="6">
    <source>
        <dbReference type="Pfam" id="PF24763"/>
    </source>
</evidence>
<name>A0A0K9NK75_ZOSMR</name>
<dbReference type="Proteomes" id="UP000036987">
    <property type="component" value="Unassembled WGS sequence"/>
</dbReference>
<dbReference type="AlphaFoldDB" id="A0A0K9NK75"/>
<reference evidence="8" key="1">
    <citation type="journal article" date="2016" name="Nature">
        <title>The genome of the seagrass Zostera marina reveals angiosperm adaptation to the sea.</title>
        <authorList>
            <person name="Olsen J.L."/>
            <person name="Rouze P."/>
            <person name="Verhelst B."/>
            <person name="Lin Y.-C."/>
            <person name="Bayer T."/>
            <person name="Collen J."/>
            <person name="Dattolo E."/>
            <person name="De Paoli E."/>
            <person name="Dittami S."/>
            <person name="Maumus F."/>
            <person name="Michel G."/>
            <person name="Kersting A."/>
            <person name="Lauritano C."/>
            <person name="Lohaus R."/>
            <person name="Toepel M."/>
            <person name="Tonon T."/>
            <person name="Vanneste K."/>
            <person name="Amirebrahimi M."/>
            <person name="Brakel J."/>
            <person name="Bostroem C."/>
            <person name="Chovatia M."/>
            <person name="Grimwood J."/>
            <person name="Jenkins J.W."/>
            <person name="Jueterbock A."/>
            <person name="Mraz A."/>
            <person name="Stam W.T."/>
            <person name="Tice H."/>
            <person name="Bornberg-Bauer E."/>
            <person name="Green P.J."/>
            <person name="Pearson G.A."/>
            <person name="Procaccini G."/>
            <person name="Duarte C.M."/>
            <person name="Schmutz J."/>
            <person name="Reusch T.B.H."/>
            <person name="Van de Peer Y."/>
        </authorList>
    </citation>
    <scope>NUCLEOTIDE SEQUENCE [LARGE SCALE GENOMIC DNA]</scope>
    <source>
        <strain evidence="8">cv. Finnish</strain>
    </source>
</reference>
<evidence type="ECO:0000256" key="2">
    <source>
        <dbReference type="ARBA" id="ARBA00022692"/>
    </source>
</evidence>
<feature type="domain" description="CGL160/ATPI" evidence="6">
    <location>
        <begin position="213"/>
        <end position="344"/>
    </location>
</feature>
<evidence type="ECO:0000313" key="8">
    <source>
        <dbReference type="Proteomes" id="UP000036987"/>
    </source>
</evidence>
<evidence type="ECO:0000256" key="4">
    <source>
        <dbReference type="ARBA" id="ARBA00023136"/>
    </source>
</evidence>
<sequence length="358" mass="39343">MATTTVCCSCLIIRSDGASSSAGEPLNNNFKTAQPQIPTKVLLPNKKPQKWSTGVAPGEYGGPPISSDLRRYWGGNGDEDPVTDMDDFIWNKDFVPKMQRFIRQDQKEQPPLISFKEPESGFLSLNRAMNLDSVDIDLSAELLASAPKPLLEQQVEAARHGHSIANERLSHAASPKWRLAPTRREQDKWDRAGKATTGGTNVLLRETTRNRGDPKVLAAQARDQYFKLKKKLQLLTLGIGSVGIISAYVSYSLATAASFSIGVFGSLMYIRMLGNSVDFSDGVKGAVRGAAAQPRLLVPVALVMIYNRWNAIGVPDYGLMHLDLIPMLVGFFTYKIATFAQAIEDSFILIDPEVKNEN</sequence>
<keyword evidence="2 5" id="KW-0812">Transmembrane</keyword>
<dbReference type="GO" id="GO:0016020">
    <property type="term" value="C:membrane"/>
    <property type="evidence" value="ECO:0007669"/>
    <property type="project" value="UniProtKB-SubCell"/>
</dbReference>
<dbReference type="InterPro" id="IPR056309">
    <property type="entry name" value="CGL160/ATPI_dom"/>
</dbReference>
<proteinExistence type="predicted"/>
<keyword evidence="4 5" id="KW-0472">Membrane</keyword>
<evidence type="ECO:0000313" key="7">
    <source>
        <dbReference type="EMBL" id="KMZ57156.1"/>
    </source>
</evidence>
<organism evidence="7 8">
    <name type="scientific">Zostera marina</name>
    <name type="common">Eelgrass</name>
    <dbReference type="NCBI Taxonomy" id="29655"/>
    <lineage>
        <taxon>Eukaryota</taxon>
        <taxon>Viridiplantae</taxon>
        <taxon>Streptophyta</taxon>
        <taxon>Embryophyta</taxon>
        <taxon>Tracheophyta</taxon>
        <taxon>Spermatophyta</taxon>
        <taxon>Magnoliopsida</taxon>
        <taxon>Liliopsida</taxon>
        <taxon>Zosteraceae</taxon>
        <taxon>Zostera</taxon>
    </lineage>
</organism>
<gene>
    <name evidence="7" type="ORF">ZOSMA_89G01090</name>
</gene>
<dbReference type="Pfam" id="PF24763">
    <property type="entry name" value="CGL160_C"/>
    <property type="match status" value="1"/>
</dbReference>
<comment type="caution">
    <text evidence="7">The sequence shown here is derived from an EMBL/GenBank/DDBJ whole genome shotgun (WGS) entry which is preliminary data.</text>
</comment>
<evidence type="ECO:0000256" key="3">
    <source>
        <dbReference type="ARBA" id="ARBA00022989"/>
    </source>
</evidence>
<dbReference type="PANTHER" id="PTHR34118:SF6">
    <property type="entry name" value="PROTEIN CONSERVED ONLY IN THE GREEN LINEAGE 160, CHLOROPLASTIC"/>
    <property type="match status" value="1"/>
</dbReference>